<dbReference type="PANTHER" id="PTHR43280">
    <property type="entry name" value="ARAC-FAMILY TRANSCRIPTIONAL REGULATOR"/>
    <property type="match status" value="1"/>
</dbReference>
<proteinExistence type="predicted"/>
<evidence type="ECO:0000256" key="3">
    <source>
        <dbReference type="ARBA" id="ARBA00023163"/>
    </source>
</evidence>
<keyword evidence="4" id="KW-1133">Transmembrane helix</keyword>
<feature type="domain" description="HTH araC/xylS-type" evidence="5">
    <location>
        <begin position="752"/>
        <end position="851"/>
    </location>
</feature>
<name>A0ABW9T0E9_9BACL</name>
<dbReference type="Gene3D" id="1.10.10.60">
    <property type="entry name" value="Homeodomain-like"/>
    <property type="match status" value="2"/>
</dbReference>
<evidence type="ECO:0000256" key="1">
    <source>
        <dbReference type="ARBA" id="ARBA00023015"/>
    </source>
</evidence>
<keyword evidence="4" id="KW-0812">Transmembrane</keyword>
<evidence type="ECO:0000259" key="5">
    <source>
        <dbReference type="PROSITE" id="PS01124"/>
    </source>
</evidence>
<dbReference type="Proteomes" id="UP000435177">
    <property type="component" value="Unassembled WGS sequence"/>
</dbReference>
<keyword evidence="1" id="KW-0805">Transcription regulation</keyword>
<dbReference type="InterPro" id="IPR018060">
    <property type="entry name" value="HTH_AraC"/>
</dbReference>
<keyword evidence="3" id="KW-0804">Transcription</keyword>
<organism evidence="6 7">
    <name type="scientific">Paenibacillus campinasensis</name>
    <dbReference type="NCBI Taxonomy" id="66347"/>
    <lineage>
        <taxon>Bacteria</taxon>
        <taxon>Bacillati</taxon>
        <taxon>Bacillota</taxon>
        <taxon>Bacilli</taxon>
        <taxon>Bacillales</taxon>
        <taxon>Paenibacillaceae</taxon>
        <taxon>Paenibacillus</taxon>
    </lineage>
</organism>
<dbReference type="InterPro" id="IPR018062">
    <property type="entry name" value="HTH_AraC-typ_CS"/>
</dbReference>
<comment type="caution">
    <text evidence="6">The sequence shown here is derived from an EMBL/GenBank/DDBJ whole genome shotgun (WGS) entry which is preliminary data.</text>
</comment>
<dbReference type="PANTHER" id="PTHR43280:SF2">
    <property type="entry name" value="HTH-TYPE TRANSCRIPTIONAL REGULATOR EXSA"/>
    <property type="match status" value="1"/>
</dbReference>
<keyword evidence="2" id="KW-0238">DNA-binding</keyword>
<evidence type="ECO:0000313" key="7">
    <source>
        <dbReference type="Proteomes" id="UP000435177"/>
    </source>
</evidence>
<dbReference type="PRINTS" id="PR00032">
    <property type="entry name" value="HTHARAC"/>
</dbReference>
<dbReference type="PROSITE" id="PS00041">
    <property type="entry name" value="HTH_ARAC_FAMILY_1"/>
    <property type="match status" value="1"/>
</dbReference>
<feature type="transmembrane region" description="Helical" evidence="4">
    <location>
        <begin position="387"/>
        <end position="411"/>
    </location>
</feature>
<sequence length="855" mass="98219">MAAPLPDRPVRICVAPVYLLGETGEEETGRRWCCITNNNILLLFKRAHVKGPFFCCTRIIYFEIPLSIFKIYCAIFGDCVMMLGIPEWRWDPHMSGSAKSRDKRFMRKKVFMTLLLSYLMILLFPGAVFTAVYNRIEDVMVDNANKLNQTLIEQAQQIVDSKLEEMYQLSRNITSHPDMKALLNIEGINNGKENYAFYKFMEEIQRYKNNNRFVRELYIYFRNSDTILTSGLKTDSDLFYSKLYSYDHMTYEEWKEQVLHAPHYNTFLPVAQIGRPADKSDMLTYVQSLPVGERSSPQGALVMLIDKRQIYTWLEEITRSNQGSIYIKDAGGQVLLHAESGEETPLMPGESLSKISVSAYSAESGWEYVSAVPDEVFWGRVQTVKNLAFSVLFFYLVAGIGACAFLTYRAYQPVREIIRLISDKKHPGHTDYGNEYEYIKTAVEDVFLQKDAMRDKLQEQVPVLRSHFLLRLLKGNVDSEAVSEHSLAFMGIDFPHPYYGVALIKLCGMDEGERGNTEKVWALMRFLTGQLVEDNRMDHFHCVELDKDMVAVIFNVPDPGLHQAEIYPWLETIQDTIRRRFNTGAIIALSDLHSGMEQVPMCLDESMKALDYSIFTENQSVLVYDDMKHKSELVYDFPVDTEVRIIQAVKNGETVKVEQLIESLYRNNFNMEHKKPELARLLFANLVSTLFKLLNGLNLKYDELFKQDLNPLEVINKADTVHDMYTFVLSLFHKVCRQVSAKRMSSSSAIVDKAKVYLEQNADDAMLSLASVAEHFQITPQYLSGLFKKSSGINMSDYLAQVRIKKAKELMSDPDITISQIARLVGYNNDVGFIRVFKKHEGMTPGQYRTLMENK</sequence>
<gene>
    <name evidence="6" type="ORF">GNP94_06510</name>
</gene>
<feature type="transmembrane region" description="Helical" evidence="4">
    <location>
        <begin position="110"/>
        <end position="133"/>
    </location>
</feature>
<evidence type="ECO:0000256" key="4">
    <source>
        <dbReference type="SAM" id="Phobius"/>
    </source>
</evidence>
<dbReference type="PROSITE" id="PS01124">
    <property type="entry name" value="HTH_ARAC_FAMILY_2"/>
    <property type="match status" value="1"/>
</dbReference>
<evidence type="ECO:0000256" key="2">
    <source>
        <dbReference type="ARBA" id="ARBA00023125"/>
    </source>
</evidence>
<reference evidence="6 7" key="1">
    <citation type="submission" date="2019-11" db="EMBL/GenBank/DDBJ databases">
        <title>Draft genome sequences of five Paenibacillus species of dairy origin.</title>
        <authorList>
            <person name="Olajide A.M."/>
            <person name="Chen S."/>
            <person name="Lapointe G."/>
        </authorList>
    </citation>
    <scope>NUCLEOTIDE SEQUENCE [LARGE SCALE GENOMIC DNA]</scope>
    <source>
        <strain evidence="6 7">3CS1</strain>
    </source>
</reference>
<keyword evidence="7" id="KW-1185">Reference proteome</keyword>
<accession>A0ABW9T0E9</accession>
<dbReference type="Pfam" id="PF12833">
    <property type="entry name" value="HTH_18"/>
    <property type="match status" value="1"/>
</dbReference>
<dbReference type="InterPro" id="IPR020449">
    <property type="entry name" value="Tscrpt_reg_AraC-type_HTH"/>
</dbReference>
<dbReference type="SUPFAM" id="SSF46689">
    <property type="entry name" value="Homeodomain-like"/>
    <property type="match status" value="1"/>
</dbReference>
<dbReference type="EMBL" id="WOAA01000003">
    <property type="protein sequence ID" value="MUG65660.1"/>
    <property type="molecule type" value="Genomic_DNA"/>
</dbReference>
<dbReference type="InterPro" id="IPR009057">
    <property type="entry name" value="Homeodomain-like_sf"/>
</dbReference>
<keyword evidence="4" id="KW-0472">Membrane</keyword>
<dbReference type="SMART" id="SM00342">
    <property type="entry name" value="HTH_ARAC"/>
    <property type="match status" value="1"/>
</dbReference>
<evidence type="ECO:0000313" key="6">
    <source>
        <dbReference type="EMBL" id="MUG65660.1"/>
    </source>
</evidence>
<protein>
    <submittedName>
        <fullName evidence="6">Helix-turn-helix domain-containing protein</fullName>
    </submittedName>
</protein>